<dbReference type="AlphaFoldDB" id="A0A232F3W9"/>
<gene>
    <name evidence="1" type="ORF">TSAR_010716</name>
</gene>
<name>A0A232F3W9_9HYME</name>
<accession>A0A232F3W9</accession>
<reference evidence="1 2" key="1">
    <citation type="journal article" date="2017" name="Curr. Biol.">
        <title>The Evolution of Venom by Co-option of Single-Copy Genes.</title>
        <authorList>
            <person name="Martinson E.O."/>
            <person name="Mrinalini"/>
            <person name="Kelkar Y.D."/>
            <person name="Chang C.H."/>
            <person name="Werren J.H."/>
        </authorList>
    </citation>
    <scope>NUCLEOTIDE SEQUENCE [LARGE SCALE GENOMIC DNA]</scope>
    <source>
        <strain evidence="1 2">Alberta</strain>
        <tissue evidence="1">Whole body</tissue>
    </source>
</reference>
<keyword evidence="2" id="KW-1185">Reference proteome</keyword>
<proteinExistence type="predicted"/>
<evidence type="ECO:0000313" key="2">
    <source>
        <dbReference type="Proteomes" id="UP000215335"/>
    </source>
</evidence>
<protein>
    <submittedName>
        <fullName evidence="1">Uncharacterized protein</fullName>
    </submittedName>
</protein>
<comment type="caution">
    <text evidence="1">The sequence shown here is derived from an EMBL/GenBank/DDBJ whole genome shotgun (WGS) entry which is preliminary data.</text>
</comment>
<dbReference type="Proteomes" id="UP000215335">
    <property type="component" value="Unassembled WGS sequence"/>
</dbReference>
<evidence type="ECO:0000313" key="1">
    <source>
        <dbReference type="EMBL" id="OXU25143.1"/>
    </source>
</evidence>
<sequence>MWLLVGCKSEGEREGDQKYNRDEARCYAFQKVIDFHYFEIVIYAASGGRAAATARELRVANERLMKNYGLE</sequence>
<organism evidence="1 2">
    <name type="scientific">Trichomalopsis sarcophagae</name>
    <dbReference type="NCBI Taxonomy" id="543379"/>
    <lineage>
        <taxon>Eukaryota</taxon>
        <taxon>Metazoa</taxon>
        <taxon>Ecdysozoa</taxon>
        <taxon>Arthropoda</taxon>
        <taxon>Hexapoda</taxon>
        <taxon>Insecta</taxon>
        <taxon>Pterygota</taxon>
        <taxon>Neoptera</taxon>
        <taxon>Endopterygota</taxon>
        <taxon>Hymenoptera</taxon>
        <taxon>Apocrita</taxon>
        <taxon>Proctotrupomorpha</taxon>
        <taxon>Chalcidoidea</taxon>
        <taxon>Pteromalidae</taxon>
        <taxon>Pteromalinae</taxon>
        <taxon>Trichomalopsis</taxon>
    </lineage>
</organism>
<dbReference type="EMBL" id="NNAY01001096">
    <property type="protein sequence ID" value="OXU25143.1"/>
    <property type="molecule type" value="Genomic_DNA"/>
</dbReference>